<dbReference type="RefSeq" id="WP_039644936.1">
    <property type="nucleotide sequence ID" value="NZ_JAPTFZ010000006.1"/>
</dbReference>
<protein>
    <submittedName>
        <fullName evidence="1">Uncharacterized protein</fullName>
    </submittedName>
</protein>
<proteinExistence type="predicted"/>
<organism evidence="1 2">
    <name type="scientific">Staphylococcus agnetis</name>
    <dbReference type="NCBI Taxonomy" id="985762"/>
    <lineage>
        <taxon>Bacteria</taxon>
        <taxon>Bacillati</taxon>
        <taxon>Bacillota</taxon>
        <taxon>Bacilli</taxon>
        <taxon>Bacillales</taxon>
        <taxon>Staphylococcaceae</taxon>
        <taxon>Staphylococcus</taxon>
    </lineage>
</organism>
<gene>
    <name evidence="1" type="ORF">B9M88_09395</name>
</gene>
<evidence type="ECO:0000313" key="1">
    <source>
        <dbReference type="EMBL" id="OTW30473.1"/>
    </source>
</evidence>
<dbReference type="EMBL" id="NEFX01000018">
    <property type="protein sequence ID" value="OTW30473.1"/>
    <property type="molecule type" value="Genomic_DNA"/>
</dbReference>
<dbReference type="Proteomes" id="UP000195208">
    <property type="component" value="Unassembled WGS sequence"/>
</dbReference>
<reference evidence="1 2" key="1">
    <citation type="submission" date="2017-04" db="EMBL/GenBank/DDBJ databases">
        <title>Staphylococcus agnetis, a potential pathogen in the broiler production.</title>
        <authorList>
            <person name="Poulsen L."/>
        </authorList>
    </citation>
    <scope>NUCLEOTIDE SEQUENCE [LARGE SCALE GENOMIC DNA]</scope>
    <source>
        <strain evidence="1 2">723_310714_2_2_spleen</strain>
    </source>
</reference>
<comment type="caution">
    <text evidence="1">The sequence shown here is derived from an EMBL/GenBank/DDBJ whole genome shotgun (WGS) entry which is preliminary data.</text>
</comment>
<accession>A0ABX3Z0Q0</accession>
<keyword evidence="2" id="KW-1185">Reference proteome</keyword>
<sequence>MQIKYKVSNRGDIKQKFINVMKNDEHLLRLLHYNPLDDNENFVDFTDENLPNITELPEDEYDEIIFDHIRTSQKTDDIEEYKKTVVFVYYGKSKAKFGNYSLVDREIIFQILSHNDFSFAGRIEEICDRLDALFVNKNIAGLGKTRLANSFPREAPKEYLAYEQKYLVTDKAW</sequence>
<dbReference type="GeneID" id="41072801"/>
<evidence type="ECO:0000313" key="2">
    <source>
        <dbReference type="Proteomes" id="UP000195208"/>
    </source>
</evidence>
<name>A0ABX3Z0Q0_9STAP</name>